<sequence length="190" mass="22719">MNKKFIRNERVLEILEATAKLGFIFFLGVAAPNAAGHIIKLLGWVPDYKNRYRTERTLSTLEDKKLVRFWYKNGKGKFELTYEGKMHLANLKAKSIKLPHGPEKWDGKWRMVTFDIPEKLKINRRRFARTLRFLGMYNLEKSIFVYPRECKKEIFQIAELYLVHKYIRYIIAHSIDPDIKIRNNFPYAKY</sequence>
<keyword evidence="1" id="KW-1133">Transmembrane helix</keyword>
<evidence type="ECO:0000256" key="1">
    <source>
        <dbReference type="SAM" id="Phobius"/>
    </source>
</evidence>
<feature type="transmembrane region" description="Helical" evidence="1">
    <location>
        <begin position="21"/>
        <end position="45"/>
    </location>
</feature>
<dbReference type="Gene3D" id="3.30.70.2650">
    <property type="match status" value="1"/>
</dbReference>
<name>A0A1G2V3F2_9BACT</name>
<gene>
    <name evidence="3" type="ORF">A2431_02085</name>
</gene>
<feature type="domain" description="Transcriptional repressor PaaX-like central Cas2-like" evidence="2">
    <location>
        <begin position="103"/>
        <end position="177"/>
    </location>
</feature>
<evidence type="ECO:0000259" key="2">
    <source>
        <dbReference type="Pfam" id="PF20803"/>
    </source>
</evidence>
<dbReference type="AlphaFoldDB" id="A0A1G2V3F2"/>
<evidence type="ECO:0000313" key="4">
    <source>
        <dbReference type="Proteomes" id="UP000177697"/>
    </source>
</evidence>
<reference evidence="3 4" key="1">
    <citation type="journal article" date="2016" name="Nat. Commun.">
        <title>Thousands of microbial genomes shed light on interconnected biogeochemical processes in an aquifer system.</title>
        <authorList>
            <person name="Anantharaman K."/>
            <person name="Brown C.T."/>
            <person name="Hug L.A."/>
            <person name="Sharon I."/>
            <person name="Castelle C.J."/>
            <person name="Probst A.J."/>
            <person name="Thomas B.C."/>
            <person name="Singh A."/>
            <person name="Wilkins M.J."/>
            <person name="Karaoz U."/>
            <person name="Brodie E.L."/>
            <person name="Williams K.H."/>
            <person name="Hubbard S.S."/>
            <person name="Banfield J.F."/>
        </authorList>
    </citation>
    <scope>NUCLEOTIDE SEQUENCE [LARGE SCALE GENOMIC DNA]</scope>
</reference>
<dbReference type="Proteomes" id="UP000177697">
    <property type="component" value="Unassembled WGS sequence"/>
</dbReference>
<proteinExistence type="predicted"/>
<accession>A0A1G2V3F2</accession>
<dbReference type="InterPro" id="IPR048846">
    <property type="entry name" value="PaaX-like_central"/>
</dbReference>
<dbReference type="EMBL" id="MHWW01000003">
    <property type="protein sequence ID" value="OHB16178.1"/>
    <property type="molecule type" value="Genomic_DNA"/>
</dbReference>
<organism evidence="3 4">
    <name type="scientific">Candidatus Zambryskibacteria bacterium RIFOXYC1_FULL_39_10</name>
    <dbReference type="NCBI Taxonomy" id="1802779"/>
    <lineage>
        <taxon>Bacteria</taxon>
        <taxon>Candidatus Zambryskiibacteriota</taxon>
    </lineage>
</organism>
<comment type="caution">
    <text evidence="3">The sequence shown here is derived from an EMBL/GenBank/DDBJ whole genome shotgun (WGS) entry which is preliminary data.</text>
</comment>
<keyword evidence="1" id="KW-0472">Membrane</keyword>
<evidence type="ECO:0000313" key="3">
    <source>
        <dbReference type="EMBL" id="OHB16178.1"/>
    </source>
</evidence>
<keyword evidence="1" id="KW-0812">Transmembrane</keyword>
<protein>
    <recommendedName>
        <fullName evidence="2">Transcriptional repressor PaaX-like central Cas2-like domain-containing protein</fullName>
    </recommendedName>
</protein>
<dbReference type="Pfam" id="PF20803">
    <property type="entry name" value="PaaX_M"/>
    <property type="match status" value="1"/>
</dbReference>